<dbReference type="InterPro" id="IPR016568">
    <property type="entry name" value="Sulphur_oxidation_SoxY"/>
</dbReference>
<name>A0A2D2D6J4_METT3</name>
<geneLocation type="plasmid" evidence="3">
    <name>pob3b1</name>
</geneLocation>
<reference evidence="3" key="1">
    <citation type="submission" date="2017-10" db="EMBL/GenBank/DDBJ databases">
        <title>Completed PacBio SMRT sequence of Methylosinus trichosporium OB3b reveals presence of a third large plasmid.</title>
        <authorList>
            <person name="Charles T.C."/>
            <person name="Lynch M.D.J."/>
            <person name="Heil J.R."/>
            <person name="Cheng J."/>
        </authorList>
    </citation>
    <scope>NUCLEOTIDE SEQUENCE [LARGE SCALE GENOMIC DNA]</scope>
    <source>
        <strain evidence="3">OB3b</strain>
        <plasmid evidence="3">pob3b1</plasmid>
    </source>
</reference>
<dbReference type="AlphaFoldDB" id="A0A2D2D6J4"/>
<dbReference type="Gene3D" id="2.60.40.2470">
    <property type="entry name" value="SoxY domain"/>
    <property type="match status" value="1"/>
</dbReference>
<dbReference type="STRING" id="595536.GCA_000178815_00189"/>
<organism evidence="2 3">
    <name type="scientific">Methylosinus trichosporium (strain ATCC 35070 / NCIMB 11131 / UNIQEM 75 / OB3b)</name>
    <dbReference type="NCBI Taxonomy" id="595536"/>
    <lineage>
        <taxon>Bacteria</taxon>
        <taxon>Pseudomonadati</taxon>
        <taxon>Pseudomonadota</taxon>
        <taxon>Alphaproteobacteria</taxon>
        <taxon>Hyphomicrobiales</taxon>
        <taxon>Methylocystaceae</taxon>
        <taxon>Methylosinus</taxon>
    </lineage>
</organism>
<sequence length="138" mass="14555">MAALEINHRTRPPAPLPAIIAPNRPATKIRDRTRPGRSAVTLDLPEIAENGNSVPITVKVTSPMTEQLYVARIVIIAEANPTPTAATFSLTPLSGRAEVSTRIRLAQTQTVSAIAEMSDGSIEMDKKTVKVTAGGCGG</sequence>
<protein>
    <submittedName>
        <fullName evidence="2">Thiosulfate oxidation carrier protein SoxY</fullName>
    </submittedName>
</protein>
<gene>
    <name evidence="2" type="primary">soxY</name>
    <name evidence="2" type="ORF">CQW49_21595</name>
</gene>
<dbReference type="RefSeq" id="WP_099831930.1">
    <property type="nucleotide sequence ID" value="NZ_CP023738.1"/>
</dbReference>
<proteinExistence type="predicted"/>
<dbReference type="Proteomes" id="UP000230709">
    <property type="component" value="Plasmid pOB3b1"/>
</dbReference>
<dbReference type="NCBIfam" id="TIGR04488">
    <property type="entry name" value="SoxY_true_GGCGG"/>
    <property type="match status" value="1"/>
</dbReference>
<accession>A0A2D2D6J4</accession>
<keyword evidence="3" id="KW-1185">Reference proteome</keyword>
<dbReference type="Pfam" id="PF13501">
    <property type="entry name" value="SoxY"/>
    <property type="match status" value="1"/>
</dbReference>
<feature type="domain" description="Ig-like SoxY" evidence="1">
    <location>
        <begin position="35"/>
        <end position="136"/>
    </location>
</feature>
<dbReference type="InterPro" id="IPR038162">
    <property type="entry name" value="SoxY_sf"/>
</dbReference>
<dbReference type="KEGG" id="mtw:CQW49_21595"/>
<dbReference type="EMBL" id="CP023738">
    <property type="protein sequence ID" value="ATQ70595.1"/>
    <property type="molecule type" value="Genomic_DNA"/>
</dbReference>
<evidence type="ECO:0000313" key="3">
    <source>
        <dbReference type="Proteomes" id="UP000230709"/>
    </source>
</evidence>
<evidence type="ECO:0000259" key="1">
    <source>
        <dbReference type="Pfam" id="PF13501"/>
    </source>
</evidence>
<evidence type="ECO:0000313" key="2">
    <source>
        <dbReference type="EMBL" id="ATQ70595.1"/>
    </source>
</evidence>
<dbReference type="InterPro" id="IPR032711">
    <property type="entry name" value="SoxY"/>
</dbReference>
<keyword evidence="2" id="KW-0614">Plasmid</keyword>